<dbReference type="eggNOG" id="ENOG5031Z73">
    <property type="taxonomic scope" value="Bacteria"/>
</dbReference>
<feature type="coiled-coil region" evidence="1">
    <location>
        <begin position="779"/>
        <end position="825"/>
    </location>
</feature>
<feature type="transmembrane region" description="Helical" evidence="3">
    <location>
        <begin position="1333"/>
        <end position="1355"/>
    </location>
</feature>
<name>N9TZG4_9BACT</name>
<evidence type="ECO:0000256" key="2">
    <source>
        <dbReference type="SAM" id="MobiDB-lite"/>
    </source>
</evidence>
<evidence type="ECO:0000256" key="1">
    <source>
        <dbReference type="SAM" id="Coils"/>
    </source>
</evidence>
<dbReference type="EMBL" id="AMWK01000015">
    <property type="protein sequence ID" value="ENY53692.1"/>
    <property type="molecule type" value="Genomic_DNA"/>
</dbReference>
<keyword evidence="3" id="KW-0812">Transmembrane</keyword>
<evidence type="ECO:0000313" key="4">
    <source>
        <dbReference type="EMBL" id="ENY53692.1"/>
    </source>
</evidence>
<keyword evidence="1" id="KW-0175">Coiled coil</keyword>
<dbReference type="PATRIC" id="fig|1188234.3.peg.614"/>
<keyword evidence="3" id="KW-1133">Transmembrane helix</keyword>
<keyword evidence="5" id="KW-1185">Reference proteome</keyword>
<comment type="caution">
    <text evidence="4">The sequence shown here is derived from an EMBL/GenBank/DDBJ whole genome shotgun (WGS) entry which is preliminary data.</text>
</comment>
<feature type="region of interest" description="Disordered" evidence="2">
    <location>
        <begin position="77"/>
        <end position="97"/>
    </location>
</feature>
<dbReference type="Proteomes" id="UP000013137">
    <property type="component" value="Unassembled WGS sequence"/>
</dbReference>
<reference evidence="4 5" key="1">
    <citation type="journal article" date="2013" name="Genome Announc.">
        <title>Draft Genome Sequences of Mycoplasma alkalescens, Mycoplasma arginini, and Mycoplasma bovigenitalium, Three Species with Equivocal Pathogenic Status for Cattle.</title>
        <authorList>
            <person name="Manso-Silvan L."/>
            <person name="Tardy F."/>
            <person name="Baranowski E."/>
            <person name="Barre A."/>
            <person name="Blanchard A."/>
            <person name="Breton M."/>
            <person name="Couture C."/>
            <person name="Citti C."/>
            <person name="Dordet-Frisoni E."/>
            <person name="Dupuy V."/>
            <person name="Gaurivaud P."/>
            <person name="Jacob D."/>
            <person name="Lemaitre C."/>
            <person name="Nikolski M."/>
            <person name="Nouvel L.X."/>
            <person name="Poumarat F."/>
            <person name="Thebault P."/>
            <person name="Theil S."/>
            <person name="Thiaucourt F."/>
            <person name="Sirand-Pugnet P."/>
        </authorList>
    </citation>
    <scope>NUCLEOTIDE SEQUENCE [LARGE SCALE GENOMIC DNA]</scope>
    <source>
        <strain evidence="4 5">14918</strain>
    </source>
</reference>
<sequence>MYILFFQNNPRFNNLFLNKKGKKMKKTNFNKNSNKNNLNNIIPAPKKSKLKKFLIVSGTILATSAIGLGIQTIKNSNQTKNTKDSKSTPPKDNNFKSNKKESIVYNSSFALFPKQLNRQFQDPFTSNTYWFTNSFLNKITNQIQEFIDGNKETNTKPLSSSIAEEKIKDYLIPKLKNLPQTINSTFSKLKISYNFSIDSDDKSDKSPFLRITDSKIRSTLLFLLSIGKKIRDNNIFNQPQFDEEKIQTIIPHFKRTNNHPLDQYITLWTLDQMVTELQNNLLKFFDHQKHLVDDPIDIYDLSSNFGLSKYYNFWKKFILIYGSKTEHKNLFAQLQKLSSKTWSINTIEKLFGNEEEQIKKNLTKITQTEYFQSKKNIKSSLKATSHYFISAPFTNWTYFRWFHMFDFDLIGSSLLEYLPQFVNPSNKLGKIDRVAWERIFKNIDQRINDINAIINQLTNQQQKISQIDFLIKQFQVQQGFYNTILKPSISDWSNNKPSKVLSSLNNIYYSLKSISTSLPKTPLISNQYPISKIEKDIKTWKDYLNLFSSLYTSVKLKDKVKNLNSQIKELEDLLSNHKTKIQTNQFHYDNFMKKWNKFLTISKAFDILNKNIENISKSPTLSLEINFRKYKDFKFFDKNLLISLNDIDLTQISKNNVKIKISSPYDKIFNSPIKDIKTSLDGSETILTIELAIKSHPLIQNQKILRTIKLIPSSEKFELFKKIQKKQKDIDDFLTNQKITNNSIKTEFSSFKSIWDKYQSQRITKFQNLKSLEDYKIILKKLLSLEQEFKKKYEEYLEKLKQKLITKFNFEYDEFIQQLDELKETKFQKTVKFFKSKEWNFSNHKFNVYSQKNDFIKTLSIKNQDFKIVSLNDLKNYVKFLEDLNSSLQKEIERINKLFDISKLSLNLIITNQTPKSKLIEAFKQEVGFEISENVDFKLEIKYASYGALGEIKFIADDSKNKLVGELIIPIAIIKKDISKLKLNLKISNSTPKQIIIEALKKSVGFEIIENVDFNFFMRKSTKQLEGIVSISSRGQKLVGTLEIPIPKLQLDDISDLILDLDLSKPINKNLVHQALNKALGFEVNELLDFTIEISNPTINAKGLIHIKTTNRLITGELKIILPQISPIDLSKLKLGIENTINLYTKRQLIIEAFNKTLGFVPKEGKDYALITYNQPGSWKGTATFYPRSNIFAFGEGKSLVINYNEPPKIDISKLIWTKRITNQTPLWSITNEFISLTRTFEFEAQSQVDFQYEISQPQNPNQKGFIKFVGKGFVLINELIIPIFFSKKSPEEELQPNLPVDKEDNTSPDQNNPLPSPQIPKNPSDPNFIPKIIGGTLTALIFLAIIFSIAFVFIKKNRNRLKLELSELPEDNDE</sequence>
<feature type="coiled-coil region" evidence="1">
    <location>
        <begin position="553"/>
        <end position="580"/>
    </location>
</feature>
<evidence type="ECO:0000313" key="5">
    <source>
        <dbReference type="Proteomes" id="UP000013137"/>
    </source>
</evidence>
<feature type="coiled-coil region" evidence="1">
    <location>
        <begin position="871"/>
        <end position="898"/>
    </location>
</feature>
<gene>
    <name evidence="4" type="ORF">MALK_6400</name>
</gene>
<accession>N9TZG4</accession>
<organism evidence="4 5">
    <name type="scientific">Metamycoplasma alkalescens 14918</name>
    <dbReference type="NCBI Taxonomy" id="1188234"/>
    <lineage>
        <taxon>Bacteria</taxon>
        <taxon>Bacillati</taxon>
        <taxon>Mycoplasmatota</taxon>
        <taxon>Mycoplasmoidales</taxon>
        <taxon>Metamycoplasmataceae</taxon>
        <taxon>Metamycoplasma</taxon>
    </lineage>
</organism>
<feature type="region of interest" description="Disordered" evidence="2">
    <location>
        <begin position="1295"/>
        <end position="1326"/>
    </location>
</feature>
<protein>
    <submittedName>
        <fullName evidence="4">Uncharacterized protein</fullName>
    </submittedName>
</protein>
<proteinExistence type="predicted"/>
<evidence type="ECO:0000256" key="3">
    <source>
        <dbReference type="SAM" id="Phobius"/>
    </source>
</evidence>
<keyword evidence="3" id="KW-0472">Membrane</keyword>